<dbReference type="Pfam" id="PF09954">
    <property type="entry name" value="DUF2188"/>
    <property type="match status" value="1"/>
</dbReference>
<dbReference type="Proteomes" id="UP001155040">
    <property type="component" value="Unassembled WGS sequence"/>
</dbReference>
<feature type="compositionally biased region" description="Basic and acidic residues" evidence="1">
    <location>
        <begin position="10"/>
        <end position="21"/>
    </location>
</feature>
<sequence length="219" mass="24202">MTATNDETPTDDRKGFSLKTLPDEVSGRAREIWLAGLGALERLEQEGDKVFETLVERGRNYEDARRDQIEKATETVREQQETLTEDVTQRLDDATQSVEQAVSDTLSGTLGQLGLASRSEVRNLSRRVGELSKKLDALSEMLNAQQTAVEPRVFHVAPSDDGWSITVEGEEAPVGTHDTKKEAVSTARATAKEQAPSQLVVHKQDRSVQESFSYEADEA</sequence>
<dbReference type="PANTHER" id="PTHR38664">
    <property type="entry name" value="SLR0058 PROTEIN"/>
    <property type="match status" value="1"/>
</dbReference>
<evidence type="ECO:0000313" key="4">
    <source>
        <dbReference type="EMBL" id="MCS3866212.1"/>
    </source>
</evidence>
<evidence type="ECO:0000313" key="2">
    <source>
        <dbReference type="EMBL" id="MCS3678440.1"/>
    </source>
</evidence>
<evidence type="ECO:0000313" key="6">
    <source>
        <dbReference type="EMBL" id="MCS4036906.1"/>
    </source>
</evidence>
<dbReference type="EMBL" id="JANUAE010000007">
    <property type="protein sequence ID" value="MCS3710627.1"/>
    <property type="molecule type" value="Genomic_DNA"/>
</dbReference>
<proteinExistence type="predicted"/>
<dbReference type="Proteomes" id="UP001155057">
    <property type="component" value="Unassembled WGS sequence"/>
</dbReference>
<dbReference type="Proteomes" id="UP001155110">
    <property type="component" value="Unassembled WGS sequence"/>
</dbReference>
<dbReference type="EMBL" id="JANUAU010000007">
    <property type="protein sequence ID" value="MCS3678440.1"/>
    <property type="molecule type" value="Genomic_DNA"/>
</dbReference>
<dbReference type="EMBL" id="JANUBB010000005">
    <property type="protein sequence ID" value="MCS3951438.1"/>
    <property type="molecule type" value="Genomic_DNA"/>
</dbReference>
<dbReference type="Proteomes" id="UP001155010">
    <property type="component" value="Unassembled WGS sequence"/>
</dbReference>
<name>A0A9X2Q308_9BACT</name>
<dbReference type="InterPro" id="IPR018691">
    <property type="entry name" value="DUF2188"/>
</dbReference>
<dbReference type="RefSeq" id="WP_011405537.1">
    <property type="nucleotide sequence ID" value="NZ_CALTRY010000001.1"/>
</dbReference>
<evidence type="ECO:0000313" key="9">
    <source>
        <dbReference type="Proteomes" id="UP001155057"/>
    </source>
</evidence>
<dbReference type="EMBL" id="JANTZM010000003">
    <property type="protein sequence ID" value="MCS4156888.1"/>
    <property type="molecule type" value="Genomic_DNA"/>
</dbReference>
<dbReference type="Proteomes" id="UP001155144">
    <property type="component" value="Unassembled WGS sequence"/>
</dbReference>
<gene>
    <name evidence="7" type="ORF">GGP45_000863</name>
    <name evidence="3" type="ORF">GGP61_002240</name>
    <name evidence="2" type="ORF">GGP71_002371</name>
    <name evidence="4" type="ORF">GGP82_002783</name>
    <name evidence="5" type="ORF">GGP83_001383</name>
    <name evidence="8" type="ORF">GGP99_000830</name>
    <name evidence="6" type="ORF">GGQ01_001978</name>
</gene>
<dbReference type="EMBL" id="JANUBF010000012">
    <property type="protein sequence ID" value="MCS4036906.1"/>
    <property type="molecule type" value="Genomic_DNA"/>
</dbReference>
<feature type="region of interest" description="Disordered" evidence="1">
    <location>
        <begin position="169"/>
        <end position="219"/>
    </location>
</feature>
<feature type="region of interest" description="Disordered" evidence="1">
    <location>
        <begin position="1"/>
        <end position="21"/>
    </location>
</feature>
<comment type="caution">
    <text evidence="3">The sequence shown here is derived from an EMBL/GenBank/DDBJ whole genome shotgun (WGS) entry which is preliminary data.</text>
</comment>
<reference evidence="3" key="1">
    <citation type="submission" date="2022-08" db="EMBL/GenBank/DDBJ databases">
        <title>Genomic Encyclopedia of Type Strains, Phase V (KMG-V): Genome sequencing to study the core and pangenomes of soil and plant-associated prokaryotes.</title>
        <authorList>
            <person name="Whitman W."/>
        </authorList>
    </citation>
    <scope>NUCLEOTIDE SEQUENCE</scope>
    <source>
        <strain evidence="2">0</strain>
        <strain evidence="4">SP2016B</strain>
        <strain evidence="5">SP2017</strain>
        <strain evidence="8">SP3002</strain>
        <strain evidence="6">SP3012</strain>
        <strain evidence="7">SP3026</strain>
        <strain evidence="3">SP3049</strain>
    </source>
</reference>
<protein>
    <submittedName>
        <fullName evidence="3">Poly(Hydroxyalkanoate) granule-associated protein</fullName>
    </submittedName>
</protein>
<evidence type="ECO:0000313" key="8">
    <source>
        <dbReference type="EMBL" id="MCS4156888.1"/>
    </source>
</evidence>
<evidence type="ECO:0000313" key="5">
    <source>
        <dbReference type="EMBL" id="MCS3951438.1"/>
    </source>
</evidence>
<evidence type="ECO:0000256" key="1">
    <source>
        <dbReference type="SAM" id="MobiDB-lite"/>
    </source>
</evidence>
<dbReference type="EMBL" id="JANTYZ010000010">
    <property type="protein sequence ID" value="MCS3866212.1"/>
    <property type="molecule type" value="Genomic_DNA"/>
</dbReference>
<accession>A0A9X2Q308</accession>
<dbReference type="Proteomes" id="UP001155034">
    <property type="component" value="Unassembled WGS sequence"/>
</dbReference>
<dbReference type="EMBL" id="JANUBL010000001">
    <property type="protein sequence ID" value="MCS4120545.1"/>
    <property type="molecule type" value="Genomic_DNA"/>
</dbReference>
<dbReference type="Pfam" id="PF05597">
    <property type="entry name" value="Phasin"/>
    <property type="match status" value="1"/>
</dbReference>
<dbReference type="PANTHER" id="PTHR38664:SF1">
    <property type="entry name" value="SLR0058 PROTEIN"/>
    <property type="match status" value="1"/>
</dbReference>
<dbReference type="Proteomes" id="UP001155027">
    <property type="component" value="Unassembled WGS sequence"/>
</dbReference>
<dbReference type="OMA" id="DKTANTW"/>
<dbReference type="InterPro" id="IPR008769">
    <property type="entry name" value="PhaF_PhaI"/>
</dbReference>
<evidence type="ECO:0000313" key="3">
    <source>
        <dbReference type="EMBL" id="MCS3710627.1"/>
    </source>
</evidence>
<evidence type="ECO:0000313" key="7">
    <source>
        <dbReference type="EMBL" id="MCS4120545.1"/>
    </source>
</evidence>
<dbReference type="AlphaFoldDB" id="A0A9X2Q308"/>
<organism evidence="3 9">
    <name type="scientific">Salinibacter ruber</name>
    <dbReference type="NCBI Taxonomy" id="146919"/>
    <lineage>
        <taxon>Bacteria</taxon>
        <taxon>Pseudomonadati</taxon>
        <taxon>Rhodothermota</taxon>
        <taxon>Rhodothermia</taxon>
        <taxon>Rhodothermales</taxon>
        <taxon>Salinibacteraceae</taxon>
        <taxon>Salinibacter</taxon>
    </lineage>
</organism>